<keyword evidence="10" id="KW-0325">Glycoprotein</keyword>
<feature type="chain" id="PRO_5026879127" description="Multiple inositol polyphosphate phosphatase 1" evidence="17">
    <location>
        <begin position="20"/>
        <end position="487"/>
    </location>
</feature>
<comment type="catalytic activity">
    <reaction evidence="15">
        <text>(2R)-2,3-bisphosphoglycerate + H2O = (2R)-2-phosphoglycerate + phosphate</text>
        <dbReference type="Rhea" id="RHEA:27381"/>
        <dbReference type="ChEBI" id="CHEBI:15377"/>
        <dbReference type="ChEBI" id="CHEBI:43474"/>
        <dbReference type="ChEBI" id="CHEBI:58248"/>
        <dbReference type="ChEBI" id="CHEBI:58289"/>
        <dbReference type="EC" id="3.1.3.80"/>
    </reaction>
    <physiologicalReaction direction="left-to-right" evidence="15">
        <dbReference type="Rhea" id="RHEA:27382"/>
    </physiologicalReaction>
</comment>
<comment type="similarity">
    <text evidence="2">Belongs to the histidine acid phosphatase family. MINPP1 subfamily.</text>
</comment>
<dbReference type="InterPro" id="IPR016274">
    <property type="entry name" value="Histidine_acid_Pase_euk"/>
</dbReference>
<evidence type="ECO:0000256" key="15">
    <source>
        <dbReference type="ARBA" id="ARBA00043832"/>
    </source>
</evidence>
<dbReference type="SUPFAM" id="SSF53254">
    <property type="entry name" value="Phosphoglycerate mutase-like"/>
    <property type="match status" value="1"/>
</dbReference>
<keyword evidence="7 17" id="KW-0732">Signal</keyword>
<dbReference type="FunFam" id="3.40.50.1240:FF:000014">
    <property type="entry name" value="Multiple inositol polyphosphate phosphatase 1"/>
    <property type="match status" value="1"/>
</dbReference>
<protein>
    <recommendedName>
        <fullName evidence="5">Multiple inositol polyphosphate phosphatase 1</fullName>
        <ecNumber evidence="4">3.1.3.62</ecNumber>
        <ecNumber evidence="3">3.1.3.80</ecNumber>
    </recommendedName>
    <alternativeName>
        <fullName evidence="11">2,3-bisphosphoglycerate 3-phosphatase</fullName>
    </alternativeName>
</protein>
<dbReference type="AlphaFoldDB" id="A0A6M2DZ94"/>
<dbReference type="CDD" id="cd07061">
    <property type="entry name" value="HP_HAP_like"/>
    <property type="match status" value="1"/>
</dbReference>
<accession>A0A6M2DZ94</accession>
<dbReference type="EC" id="3.1.3.80" evidence="3"/>
<evidence type="ECO:0000256" key="1">
    <source>
        <dbReference type="ARBA" id="ARBA00004236"/>
    </source>
</evidence>
<feature type="disulfide bond" evidence="16">
    <location>
        <begin position="274"/>
        <end position="290"/>
    </location>
</feature>
<evidence type="ECO:0000256" key="11">
    <source>
        <dbReference type="ARBA" id="ARBA00031642"/>
    </source>
</evidence>
<dbReference type="EC" id="3.1.3.62" evidence="4"/>
<evidence type="ECO:0000256" key="3">
    <source>
        <dbReference type="ARBA" id="ARBA00012976"/>
    </source>
</evidence>
<evidence type="ECO:0000256" key="12">
    <source>
        <dbReference type="ARBA" id="ARBA00043668"/>
    </source>
</evidence>
<comment type="subcellular location">
    <subcellularLocation>
        <location evidence="1">Cell membrane</location>
    </subcellularLocation>
</comment>
<evidence type="ECO:0000256" key="10">
    <source>
        <dbReference type="ARBA" id="ARBA00023180"/>
    </source>
</evidence>
<keyword evidence="6" id="KW-1003">Cell membrane</keyword>
<evidence type="ECO:0000313" key="18">
    <source>
        <dbReference type="EMBL" id="NOV49907.1"/>
    </source>
</evidence>
<keyword evidence="16" id="KW-1015">Disulfide bond</keyword>
<keyword evidence="8" id="KW-0378">Hydrolase</keyword>
<feature type="disulfide bond" evidence="16">
    <location>
        <begin position="67"/>
        <end position="405"/>
    </location>
</feature>
<reference evidence="18" key="1">
    <citation type="submission" date="2020-03" db="EMBL/GenBank/DDBJ databases">
        <title>Transcriptomic Profiling of the Digestive Tract of the Rat Flea, Xenopsylla cheopis, Following Blood Feeding and Infection with Yersinia pestis.</title>
        <authorList>
            <person name="Bland D.M."/>
            <person name="Martens C.A."/>
            <person name="Virtaneva K."/>
            <person name="Kanakabandi K."/>
            <person name="Long D."/>
            <person name="Rosenke R."/>
            <person name="Saturday G.A."/>
            <person name="Hoyt F.H."/>
            <person name="Bruno D.P."/>
            <person name="Ribeiro J.M.C."/>
            <person name="Hinnebusch J."/>
        </authorList>
    </citation>
    <scope>NUCLEOTIDE SEQUENCE</scope>
</reference>
<dbReference type="GO" id="GO:0034417">
    <property type="term" value="F:bisphosphoglycerate 3-phosphatase activity"/>
    <property type="evidence" value="ECO:0007669"/>
    <property type="project" value="UniProtKB-EC"/>
</dbReference>
<keyword evidence="9" id="KW-0472">Membrane</keyword>
<evidence type="ECO:0000256" key="4">
    <source>
        <dbReference type="ARBA" id="ARBA00013040"/>
    </source>
</evidence>
<evidence type="ECO:0000256" key="7">
    <source>
        <dbReference type="ARBA" id="ARBA00022729"/>
    </source>
</evidence>
<organism evidence="18">
    <name type="scientific">Xenopsylla cheopis</name>
    <name type="common">Oriental rat flea</name>
    <name type="synonym">Pulex cheopis</name>
    <dbReference type="NCBI Taxonomy" id="163159"/>
    <lineage>
        <taxon>Eukaryota</taxon>
        <taxon>Metazoa</taxon>
        <taxon>Ecdysozoa</taxon>
        <taxon>Arthropoda</taxon>
        <taxon>Hexapoda</taxon>
        <taxon>Insecta</taxon>
        <taxon>Pterygota</taxon>
        <taxon>Neoptera</taxon>
        <taxon>Endopterygota</taxon>
        <taxon>Siphonaptera</taxon>
        <taxon>Pulicidae</taxon>
        <taxon>Xenopsyllinae</taxon>
        <taxon>Xenopsylla</taxon>
    </lineage>
</organism>
<comment type="catalytic activity">
    <reaction evidence="14">
        <text>1D-myo-inositol hexakisphosphate + H2O = 1D-myo-inositol 1,2,4,5,6-pentakisphosphate + phosphate</text>
        <dbReference type="Rhea" id="RHEA:16989"/>
        <dbReference type="ChEBI" id="CHEBI:15377"/>
        <dbReference type="ChEBI" id="CHEBI:43474"/>
        <dbReference type="ChEBI" id="CHEBI:57798"/>
        <dbReference type="ChEBI" id="CHEBI:58130"/>
        <dbReference type="EC" id="3.1.3.62"/>
    </reaction>
    <physiologicalReaction direction="left-to-right" evidence="14">
        <dbReference type="Rhea" id="RHEA:16990"/>
    </physiologicalReaction>
</comment>
<dbReference type="PIRSF" id="PIRSF000894">
    <property type="entry name" value="Acid_phosphatase"/>
    <property type="match status" value="1"/>
</dbReference>
<evidence type="ECO:0000256" key="14">
    <source>
        <dbReference type="ARBA" id="ARBA00043691"/>
    </source>
</evidence>
<evidence type="ECO:0000256" key="16">
    <source>
        <dbReference type="PIRSR" id="PIRSR000894-2"/>
    </source>
</evidence>
<evidence type="ECO:0000256" key="6">
    <source>
        <dbReference type="ARBA" id="ARBA00022475"/>
    </source>
</evidence>
<comment type="catalytic activity">
    <reaction evidence="13">
        <text>1D-myo-inositol 1,2,4,5,6-pentakisphosphate + H2O = 1D-myo-inositol 1,2,5,6-tetrakisphosphate + phosphate</text>
        <dbReference type="Rhea" id="RHEA:77115"/>
        <dbReference type="ChEBI" id="CHEBI:15377"/>
        <dbReference type="ChEBI" id="CHEBI:43474"/>
        <dbReference type="ChEBI" id="CHEBI:57798"/>
        <dbReference type="ChEBI" id="CHEBI:195535"/>
        <dbReference type="EC" id="3.1.3.62"/>
    </reaction>
    <physiologicalReaction direction="left-to-right" evidence="13">
        <dbReference type="Rhea" id="RHEA:77116"/>
    </physiologicalReaction>
</comment>
<name>A0A6M2DZ94_XENCH</name>
<evidence type="ECO:0000256" key="9">
    <source>
        <dbReference type="ARBA" id="ARBA00023136"/>
    </source>
</evidence>
<evidence type="ECO:0000256" key="13">
    <source>
        <dbReference type="ARBA" id="ARBA00043671"/>
    </source>
</evidence>
<evidence type="ECO:0000256" key="17">
    <source>
        <dbReference type="SAM" id="SignalP"/>
    </source>
</evidence>
<dbReference type="PANTHER" id="PTHR20963">
    <property type="entry name" value="MULTIPLE INOSITOL POLYPHOSPHATE PHOSPHATASE-RELATED"/>
    <property type="match status" value="1"/>
</dbReference>
<dbReference type="PANTHER" id="PTHR20963:SF8">
    <property type="entry name" value="MULTIPLE INOSITOL POLYPHOSPHATE PHOSPHATASE 1"/>
    <property type="match status" value="1"/>
</dbReference>
<dbReference type="Pfam" id="PF00328">
    <property type="entry name" value="His_Phos_2"/>
    <property type="match status" value="1"/>
</dbReference>
<dbReference type="GO" id="GO:0005886">
    <property type="term" value="C:plasma membrane"/>
    <property type="evidence" value="ECO:0007669"/>
    <property type="project" value="UniProtKB-SubCell"/>
</dbReference>
<dbReference type="Gene3D" id="3.40.50.1240">
    <property type="entry name" value="Phosphoglycerate mutase-like"/>
    <property type="match status" value="1"/>
</dbReference>
<dbReference type="InterPro" id="IPR000560">
    <property type="entry name" value="His_Pase_clade-2"/>
</dbReference>
<dbReference type="EMBL" id="GIIL01006181">
    <property type="protein sequence ID" value="NOV49907.1"/>
    <property type="molecule type" value="Transcribed_RNA"/>
</dbReference>
<evidence type="ECO:0000256" key="2">
    <source>
        <dbReference type="ARBA" id="ARBA00008422"/>
    </source>
</evidence>
<proteinExistence type="inferred from homology"/>
<evidence type="ECO:0000256" key="8">
    <source>
        <dbReference type="ARBA" id="ARBA00022801"/>
    </source>
</evidence>
<feature type="disulfide bond" evidence="16">
    <location>
        <begin position="429"/>
        <end position="434"/>
    </location>
</feature>
<comment type="catalytic activity">
    <reaction evidence="12">
        <text>1D-myo-inositol 1,2,5,6-tetrakisphosphate + H2O = 1D-myo-inositol 1,2,6-trisphosphate + phosphate</text>
        <dbReference type="Rhea" id="RHEA:77119"/>
        <dbReference type="ChEBI" id="CHEBI:15377"/>
        <dbReference type="ChEBI" id="CHEBI:43474"/>
        <dbReference type="ChEBI" id="CHEBI:195535"/>
        <dbReference type="ChEBI" id="CHEBI:195537"/>
        <dbReference type="EC" id="3.1.3.62"/>
    </reaction>
    <physiologicalReaction direction="left-to-right" evidence="12">
        <dbReference type="Rhea" id="RHEA:77120"/>
    </physiologicalReaction>
</comment>
<feature type="signal peptide" evidence="17">
    <location>
        <begin position="1"/>
        <end position="19"/>
    </location>
</feature>
<dbReference type="GO" id="GO:0052745">
    <property type="term" value="F:inositol phosphate phosphatase activity"/>
    <property type="evidence" value="ECO:0007669"/>
    <property type="project" value="TreeGrafter"/>
</dbReference>
<evidence type="ECO:0000256" key="5">
    <source>
        <dbReference type="ARBA" id="ARBA00018097"/>
    </source>
</evidence>
<dbReference type="InterPro" id="IPR029033">
    <property type="entry name" value="His_PPase_superfam"/>
</dbReference>
<sequence length="487" mass="56512">MFRVAVLSICLFSFSAVFGQYNRNGSQCCEESCYSTDEQTQNTRFATKTAYEFIKGVRGDLYRVPHCEPIQFWLLTRHGTRLPSAKEIGRMPSLESIRDEVIRNYQERNSRLPDRGRLCFEDLENLSRWKWDHNITADHEQYLVYQGQEDLRLLARRFQSKYPQLMDSLYNPKLYEFRHTDTQRTEYSFKAFAEGLFGPSSAAIHLPPPPKEDTLLKGYDFCPLYDKETEKPIIEHDAFENSPIYNKLIEDVSTKLGFRFTLDKNVINDIWSMCRYDRAWKLDRLGSPWCAAFTQNQVKVLEYLEDLKYYYKTGYGINVNTKIGCPPIKDMIDKFTRKIDTNDGPNVIAYFTHQAMLNLMLTTMGLAKDYKPLTAADYENNANRQWRSSKQSPFTGNLAAVLHKCDETQADRYQVLFLLNEAPAEISDCRVGLCTWETVRRKWALLADNCNLRNYCLPNAAHTINNNVLGFVLAATACFLVGRFRGM</sequence>
<dbReference type="GO" id="GO:0003993">
    <property type="term" value="F:acid phosphatase activity"/>
    <property type="evidence" value="ECO:0007669"/>
    <property type="project" value="TreeGrafter"/>
</dbReference>